<dbReference type="GO" id="GO:0070967">
    <property type="term" value="F:coenzyme F420 binding"/>
    <property type="evidence" value="ECO:0007669"/>
    <property type="project" value="TreeGrafter"/>
</dbReference>
<reference evidence="3 4" key="1">
    <citation type="submission" date="2017-10" db="EMBL/GenBank/DDBJ databases">
        <title>Sequencing the genomes of 1000 actinobacteria strains.</title>
        <authorList>
            <person name="Klenk H.-P."/>
        </authorList>
    </citation>
    <scope>NUCLEOTIDE SEQUENCE [LARGE SCALE GENOMIC DNA]</scope>
    <source>
        <strain evidence="3 4">DSM 21838</strain>
    </source>
</reference>
<dbReference type="EMBL" id="PDJI01000004">
    <property type="protein sequence ID" value="PFG41036.1"/>
    <property type="molecule type" value="Genomic_DNA"/>
</dbReference>
<dbReference type="InterPro" id="IPR004378">
    <property type="entry name" value="F420H2_quin_Rdtase"/>
</dbReference>
<dbReference type="NCBIfam" id="TIGR00026">
    <property type="entry name" value="hi_GC_TIGR00026"/>
    <property type="match status" value="1"/>
</dbReference>
<dbReference type="Gene3D" id="2.30.110.10">
    <property type="entry name" value="Electron Transport, Fmn-binding Protein, Chain A"/>
    <property type="match status" value="1"/>
</dbReference>
<evidence type="ECO:0000256" key="1">
    <source>
        <dbReference type="ARBA" id="ARBA00008710"/>
    </source>
</evidence>
<dbReference type="PANTHER" id="PTHR39428:SF3">
    <property type="entry name" value="DEAZAFLAVIN-DEPENDENT NITROREDUCTASE"/>
    <property type="match status" value="1"/>
</dbReference>
<comment type="catalytic activity">
    <reaction evidence="2">
        <text>oxidized coenzyme F420-(gamma-L-Glu)(n) + a quinol + H(+) = reduced coenzyme F420-(gamma-L-Glu)(n) + a quinone</text>
        <dbReference type="Rhea" id="RHEA:39663"/>
        <dbReference type="Rhea" id="RHEA-COMP:12939"/>
        <dbReference type="Rhea" id="RHEA-COMP:14378"/>
        <dbReference type="ChEBI" id="CHEBI:15378"/>
        <dbReference type="ChEBI" id="CHEBI:24646"/>
        <dbReference type="ChEBI" id="CHEBI:132124"/>
        <dbReference type="ChEBI" id="CHEBI:133980"/>
        <dbReference type="ChEBI" id="CHEBI:139511"/>
    </reaction>
</comment>
<dbReference type="AlphaFoldDB" id="A0A2A9ER19"/>
<dbReference type="Pfam" id="PF04075">
    <property type="entry name" value="F420H2_quin_red"/>
    <property type="match status" value="1"/>
</dbReference>
<evidence type="ECO:0000313" key="4">
    <source>
        <dbReference type="Proteomes" id="UP000222106"/>
    </source>
</evidence>
<keyword evidence="4" id="KW-1185">Reference proteome</keyword>
<dbReference type="InterPro" id="IPR012349">
    <property type="entry name" value="Split_barrel_FMN-bd"/>
</dbReference>
<evidence type="ECO:0000256" key="2">
    <source>
        <dbReference type="ARBA" id="ARBA00049106"/>
    </source>
</evidence>
<organism evidence="3 4">
    <name type="scientific">Georgenia soli</name>
    <dbReference type="NCBI Taxonomy" id="638953"/>
    <lineage>
        <taxon>Bacteria</taxon>
        <taxon>Bacillati</taxon>
        <taxon>Actinomycetota</taxon>
        <taxon>Actinomycetes</taxon>
        <taxon>Micrococcales</taxon>
        <taxon>Bogoriellaceae</taxon>
        <taxon>Georgenia</taxon>
    </lineage>
</organism>
<name>A0A2A9ER19_9MICO</name>
<dbReference type="RefSeq" id="WP_098484853.1">
    <property type="nucleotide sequence ID" value="NZ_PDJI01000004.1"/>
</dbReference>
<proteinExistence type="inferred from homology"/>
<accession>A0A2A9ER19</accession>
<dbReference type="OrthoDB" id="8225825at2"/>
<dbReference type="GO" id="GO:0016491">
    <property type="term" value="F:oxidoreductase activity"/>
    <property type="evidence" value="ECO:0007669"/>
    <property type="project" value="InterPro"/>
</dbReference>
<dbReference type="Proteomes" id="UP000222106">
    <property type="component" value="Unassembled WGS sequence"/>
</dbReference>
<evidence type="ECO:0000313" key="3">
    <source>
        <dbReference type="EMBL" id="PFG41036.1"/>
    </source>
</evidence>
<gene>
    <name evidence="3" type="ORF">ATJ97_3581</name>
</gene>
<protein>
    <submittedName>
        <fullName evidence="3">Deazaflavin-dependent oxidoreductase (Nitroreductase family)</fullName>
    </submittedName>
</protein>
<dbReference type="GO" id="GO:0005886">
    <property type="term" value="C:plasma membrane"/>
    <property type="evidence" value="ECO:0007669"/>
    <property type="project" value="TreeGrafter"/>
</dbReference>
<comment type="similarity">
    <text evidence="1">Belongs to the F420H(2)-dependent quinone reductase family.</text>
</comment>
<dbReference type="PANTHER" id="PTHR39428">
    <property type="entry name" value="F420H(2)-DEPENDENT QUINONE REDUCTASE RV1261C"/>
    <property type="match status" value="1"/>
</dbReference>
<comment type="caution">
    <text evidence="3">The sequence shown here is derived from an EMBL/GenBank/DDBJ whole genome shotgun (WGS) entry which is preliminary data.</text>
</comment>
<sequence>MPHDLTLKAMNAAHRVWMALAPGRGGWHVGTMPVLELTTKGRRSGNLHRVLLTSPVQLGGTFVVVASRGGDDRPPAWLLNLQADPRVQIRLGDGPPRPARARVATADQRGELWPRVTSAYRGYARYQSRTTREIPLVLVEPEASA</sequence>